<feature type="binding site" evidence="14">
    <location>
        <position position="36"/>
    </location>
    <ligand>
        <name>substrate</name>
    </ligand>
</feature>
<feature type="binding site" evidence="15">
    <location>
        <position position="36"/>
    </location>
    <ligand>
        <name>(2R)-3-phosphoglycerate</name>
        <dbReference type="ChEBI" id="CHEBI:58272"/>
    </ligand>
</feature>
<dbReference type="Pfam" id="PF00162">
    <property type="entry name" value="PGK"/>
    <property type="match status" value="1"/>
</dbReference>
<feature type="binding site" evidence="14 15">
    <location>
        <begin position="59"/>
        <end position="62"/>
    </location>
    <ligand>
        <name>substrate</name>
    </ligand>
</feature>
<dbReference type="Proteomes" id="UP000294368">
    <property type="component" value="Chromosome"/>
</dbReference>
<dbReference type="PROSITE" id="PS00111">
    <property type="entry name" value="PGLYCERATE_KINASE"/>
    <property type="match status" value="1"/>
</dbReference>
<dbReference type="PIRSF" id="PIRSF000724">
    <property type="entry name" value="Pgk"/>
    <property type="match status" value="1"/>
</dbReference>
<comment type="catalytic activity">
    <reaction evidence="1 14 17">
        <text>(2R)-3-phosphoglycerate + ATP = (2R)-3-phospho-glyceroyl phosphate + ADP</text>
        <dbReference type="Rhea" id="RHEA:14801"/>
        <dbReference type="ChEBI" id="CHEBI:30616"/>
        <dbReference type="ChEBI" id="CHEBI:57604"/>
        <dbReference type="ChEBI" id="CHEBI:58272"/>
        <dbReference type="ChEBI" id="CHEBI:456216"/>
        <dbReference type="EC" id="2.7.2.3"/>
    </reaction>
</comment>
<sequence length="389" mass="42118">MSIIPMTELKLSDKRVLIRSDLNVPIKLGAVTSSSRICAALPTIKAALETDARVIVAAHLGRPIEGQYNKDFSLLPVVNWLKEKLGKNHVTLHTDYLNGIESMPRQLTVLENVRFNKGEKQNDEHLSRQYAALCDIFVMDAFGTAHRVQSSTYGVGQHATIACAGQLLLNEIVALEKALKNPSRPMVAIVGGSKISTKFNLLYSLATIADTVIVGGGIANTFIAINHKVGKSLHEPDCVHLAKKLCDQFSISIPTDVRVSTELSESAVDTVKNISEIQDDEAILDVGDQTSILTTQLLKNAKTILWNGPVGVFEWPNFRQGTKVIANTIADSNAFSVAGGGDTLAVIDLFGIQDKISYTSTGGGAFLQFVSGKELPALSMLQERTRYSS</sequence>
<feature type="binding site" evidence="14">
    <location>
        <position position="147"/>
    </location>
    <ligand>
        <name>substrate</name>
    </ligand>
</feature>
<evidence type="ECO:0000313" key="19">
    <source>
        <dbReference type="Proteomes" id="UP000294368"/>
    </source>
</evidence>
<keyword evidence="12 14" id="KW-0067">ATP-binding</keyword>
<dbReference type="FunFam" id="3.40.50.1260:FF:000002">
    <property type="entry name" value="Phosphoglycerate kinase"/>
    <property type="match status" value="1"/>
</dbReference>
<evidence type="ECO:0000256" key="5">
    <source>
        <dbReference type="ARBA" id="ARBA00011245"/>
    </source>
</evidence>
<feature type="binding site" evidence="14">
    <location>
        <position position="114"/>
    </location>
    <ligand>
        <name>substrate</name>
    </ligand>
</feature>
<comment type="subunit">
    <text evidence="5 14">Monomer.</text>
</comment>
<evidence type="ECO:0000256" key="1">
    <source>
        <dbReference type="ARBA" id="ARBA00000642"/>
    </source>
</evidence>
<evidence type="ECO:0000256" key="3">
    <source>
        <dbReference type="ARBA" id="ARBA00004838"/>
    </source>
</evidence>
<dbReference type="Gene3D" id="3.40.50.1260">
    <property type="entry name" value="Phosphoglycerate kinase, N-terminal domain"/>
    <property type="match status" value="2"/>
</dbReference>
<name>A0A451D9W2_9GAMM</name>
<feature type="binding site" evidence="14 16">
    <location>
        <position position="314"/>
    </location>
    <ligand>
        <name>ATP</name>
        <dbReference type="ChEBI" id="CHEBI:30616"/>
    </ligand>
</feature>
<evidence type="ECO:0000256" key="9">
    <source>
        <dbReference type="ARBA" id="ARBA00022679"/>
    </source>
</evidence>
<feature type="binding site" evidence="14 15">
    <location>
        <begin position="21"/>
        <end position="23"/>
    </location>
    <ligand>
        <name>substrate</name>
    </ligand>
</feature>
<dbReference type="EC" id="2.7.2.3" evidence="6 14"/>
<dbReference type="InterPro" id="IPR036043">
    <property type="entry name" value="Phosphoglycerate_kinase_sf"/>
</dbReference>
<evidence type="ECO:0000256" key="11">
    <source>
        <dbReference type="ARBA" id="ARBA00022777"/>
    </source>
</evidence>
<comment type="caution">
    <text evidence="14">Lacks conserved residue(s) required for the propagation of feature annotation.</text>
</comment>
<keyword evidence="8 14" id="KW-0963">Cytoplasm</keyword>
<dbReference type="RefSeq" id="WP_157988472.1">
    <property type="nucleotide sequence ID" value="NZ_LR217715.1"/>
</dbReference>
<comment type="pathway">
    <text evidence="3 14">Carbohydrate degradation; glycolysis; pyruvate from D-glyceraldehyde 3-phosphate: step 2/5.</text>
</comment>
<reference evidence="18 19" key="1">
    <citation type="submission" date="2019-02" db="EMBL/GenBank/DDBJ databases">
        <authorList>
            <person name="Manzano-Marin A."/>
            <person name="Manzano-Marin A."/>
        </authorList>
    </citation>
    <scope>NUCLEOTIDE SEQUENCE [LARGE SCALE GENOMIC DNA]</scope>
    <source>
        <strain evidence="18 19">ErCikochiana</strain>
    </source>
</reference>
<dbReference type="GO" id="GO:0006096">
    <property type="term" value="P:glycolytic process"/>
    <property type="evidence" value="ECO:0007669"/>
    <property type="project" value="UniProtKB-UniRule"/>
</dbReference>
<dbReference type="OrthoDB" id="9808460at2"/>
<dbReference type="UniPathway" id="UPA00109">
    <property type="reaction ID" value="UER00185"/>
</dbReference>
<dbReference type="PANTHER" id="PTHR11406:SF23">
    <property type="entry name" value="PHOSPHOGLYCERATE KINASE 1, CHLOROPLASTIC-RELATED"/>
    <property type="match status" value="1"/>
</dbReference>
<dbReference type="GO" id="GO:0005524">
    <property type="term" value="F:ATP binding"/>
    <property type="evidence" value="ECO:0007669"/>
    <property type="project" value="UniProtKB-KW"/>
</dbReference>
<organism evidence="18 19">
    <name type="scientific">Candidatus Erwinia haradaeae</name>
    <dbReference type="NCBI Taxonomy" id="1922217"/>
    <lineage>
        <taxon>Bacteria</taxon>
        <taxon>Pseudomonadati</taxon>
        <taxon>Pseudomonadota</taxon>
        <taxon>Gammaproteobacteria</taxon>
        <taxon>Enterobacterales</taxon>
        <taxon>Erwiniaceae</taxon>
        <taxon>Erwinia</taxon>
    </lineage>
</organism>
<dbReference type="GO" id="GO:0004618">
    <property type="term" value="F:phosphoglycerate kinase activity"/>
    <property type="evidence" value="ECO:0007669"/>
    <property type="project" value="UniProtKB-UniRule"/>
</dbReference>
<evidence type="ECO:0000256" key="16">
    <source>
        <dbReference type="PIRSR" id="PIRSR000724-2"/>
    </source>
</evidence>
<dbReference type="InterPro" id="IPR001576">
    <property type="entry name" value="Phosphoglycerate_kinase"/>
</dbReference>
<evidence type="ECO:0000256" key="17">
    <source>
        <dbReference type="RuleBase" id="RU000532"/>
    </source>
</evidence>
<dbReference type="SUPFAM" id="SSF53748">
    <property type="entry name" value="Phosphoglycerate kinase"/>
    <property type="match status" value="1"/>
</dbReference>
<feature type="binding site" evidence="14 16">
    <location>
        <begin position="340"/>
        <end position="343"/>
    </location>
    <ligand>
        <name>ATP</name>
        <dbReference type="ChEBI" id="CHEBI:30616"/>
    </ligand>
</feature>
<dbReference type="GO" id="GO:0043531">
    <property type="term" value="F:ADP binding"/>
    <property type="evidence" value="ECO:0007669"/>
    <property type="project" value="TreeGrafter"/>
</dbReference>
<gene>
    <name evidence="14 18" type="primary">pgk</name>
    <name evidence="18" type="ORF">ERCIKOCA2762_320</name>
</gene>
<feature type="binding site" evidence="15">
    <location>
        <position position="114"/>
    </location>
    <ligand>
        <name>(2R)-3-phosphoglycerate</name>
        <dbReference type="ChEBI" id="CHEBI:58272"/>
    </ligand>
</feature>
<evidence type="ECO:0000256" key="10">
    <source>
        <dbReference type="ARBA" id="ARBA00022741"/>
    </source>
</evidence>
<dbReference type="PANTHER" id="PTHR11406">
    <property type="entry name" value="PHOSPHOGLYCERATE KINASE"/>
    <property type="match status" value="1"/>
</dbReference>
<dbReference type="GO" id="GO:0006094">
    <property type="term" value="P:gluconeogenesis"/>
    <property type="evidence" value="ECO:0007669"/>
    <property type="project" value="TreeGrafter"/>
</dbReference>
<dbReference type="AlphaFoldDB" id="A0A451D9W2"/>
<evidence type="ECO:0000256" key="12">
    <source>
        <dbReference type="ARBA" id="ARBA00022840"/>
    </source>
</evidence>
<dbReference type="HAMAP" id="MF_00145">
    <property type="entry name" value="Phosphoglyc_kinase"/>
    <property type="match status" value="1"/>
</dbReference>
<evidence type="ECO:0000256" key="14">
    <source>
        <dbReference type="HAMAP-Rule" id="MF_00145"/>
    </source>
</evidence>
<keyword evidence="10 14" id="KW-0547">Nucleotide-binding</keyword>
<dbReference type="InterPro" id="IPR015824">
    <property type="entry name" value="Phosphoglycerate_kinase_N"/>
</dbReference>
<evidence type="ECO:0000256" key="2">
    <source>
        <dbReference type="ARBA" id="ARBA00004496"/>
    </source>
</evidence>
<protein>
    <recommendedName>
        <fullName evidence="7 14">Phosphoglycerate kinase</fullName>
        <ecNumber evidence="6 14">2.7.2.3</ecNumber>
    </recommendedName>
</protein>
<proteinExistence type="inferred from homology"/>
<dbReference type="InterPro" id="IPR015911">
    <property type="entry name" value="Phosphoglycerate_kinase_CS"/>
</dbReference>
<evidence type="ECO:0000256" key="8">
    <source>
        <dbReference type="ARBA" id="ARBA00022490"/>
    </source>
</evidence>
<evidence type="ECO:0000256" key="15">
    <source>
        <dbReference type="PIRSR" id="PIRSR000724-1"/>
    </source>
</evidence>
<feature type="binding site" evidence="14 16">
    <location>
        <position position="198"/>
    </location>
    <ligand>
        <name>ATP</name>
        <dbReference type="ChEBI" id="CHEBI:30616"/>
    </ligand>
</feature>
<evidence type="ECO:0000256" key="13">
    <source>
        <dbReference type="ARBA" id="ARBA00023152"/>
    </source>
</evidence>
<accession>A0A451D9W2</accession>
<keyword evidence="9 14" id="KW-0808">Transferase</keyword>
<evidence type="ECO:0000256" key="6">
    <source>
        <dbReference type="ARBA" id="ARBA00013061"/>
    </source>
</evidence>
<dbReference type="FunFam" id="3.40.50.1260:FF:000001">
    <property type="entry name" value="Phosphoglycerate kinase"/>
    <property type="match status" value="1"/>
</dbReference>
<comment type="similarity">
    <text evidence="4 14 17">Belongs to the phosphoglycerate kinase family.</text>
</comment>
<evidence type="ECO:0000256" key="7">
    <source>
        <dbReference type="ARBA" id="ARBA00016471"/>
    </source>
</evidence>
<keyword evidence="11 14" id="KW-0418">Kinase</keyword>
<feature type="binding site" evidence="15">
    <location>
        <position position="147"/>
    </location>
    <ligand>
        <name>(2R)-3-phosphoglycerate</name>
        <dbReference type="ChEBI" id="CHEBI:58272"/>
    </ligand>
</feature>
<dbReference type="PRINTS" id="PR00477">
    <property type="entry name" value="PHGLYCKINASE"/>
</dbReference>
<keyword evidence="13 14" id="KW-0324">Glycolysis</keyword>
<comment type="subcellular location">
    <subcellularLocation>
        <location evidence="2 14">Cytoplasm</location>
    </subcellularLocation>
</comment>
<dbReference type="GO" id="GO:0005829">
    <property type="term" value="C:cytosol"/>
    <property type="evidence" value="ECO:0007669"/>
    <property type="project" value="TreeGrafter"/>
</dbReference>
<dbReference type="EMBL" id="LR217715">
    <property type="protein sequence ID" value="VFP83087.1"/>
    <property type="molecule type" value="Genomic_DNA"/>
</dbReference>
<evidence type="ECO:0000256" key="4">
    <source>
        <dbReference type="ARBA" id="ARBA00008982"/>
    </source>
</evidence>
<evidence type="ECO:0000313" key="18">
    <source>
        <dbReference type="EMBL" id="VFP83087.1"/>
    </source>
</evidence>